<dbReference type="EMBL" id="MK633967">
    <property type="protein sequence ID" value="QBM31546.1"/>
    <property type="molecule type" value="Genomic_DNA"/>
</dbReference>
<evidence type="ECO:0000259" key="1">
    <source>
        <dbReference type="SMART" id="SM00465"/>
    </source>
</evidence>
<geneLocation type="mitochondrion" evidence="2"/>
<evidence type="ECO:0000313" key="2">
    <source>
        <dbReference type="EMBL" id="QBM31546.1"/>
    </source>
</evidence>
<feature type="domain" description="GIY-YIG" evidence="1">
    <location>
        <begin position="87"/>
        <end position="176"/>
    </location>
</feature>
<dbReference type="AlphaFoldDB" id="A0A482EB80"/>
<sequence>MWKEILGRAGPNKHSHVLAIEQLNSGKVVTANKINEILAYCNIKTTNQELKDLLNTPSFILTNLNQKSITKKILKEKLGLPNSKKRVAGIYIFTHLTTGGKYVGSSSELSFRLNGYINLTHRESGLLIPLLKKEQLKNFSLQVFPFYENYIKNSEIVLEQYYLLDSNFTLNTTKVANGSNDEKAVFMYNRDMSILYYYTNEEINLIKNFNIHHTTFIKHLNKGTYYLGKYKFFREPVLTAKVKDISYTDLAIMLEKDRVKFNKNKPSRPAA</sequence>
<dbReference type="InterPro" id="IPR035901">
    <property type="entry name" value="GIY-YIG_endonuc_sf"/>
</dbReference>
<name>A0A482EB80_9PEZI</name>
<gene>
    <name evidence="2" type="primary">orf271</name>
</gene>
<dbReference type="InterPro" id="IPR000305">
    <property type="entry name" value="GIY-YIG_endonuc"/>
</dbReference>
<protein>
    <recommendedName>
        <fullName evidence="1">GIY-YIG domain-containing protein</fullName>
    </recommendedName>
</protein>
<keyword evidence="2" id="KW-0496">Mitochondrion</keyword>
<reference evidence="2" key="1">
    <citation type="submission" date="2019-03" db="EMBL/GenBank/DDBJ databases">
        <authorList>
            <person name="Zhang Y.Q."/>
        </authorList>
    </citation>
    <scope>NUCLEOTIDE SEQUENCE</scope>
    <source>
        <strain evidence="2">YMF1.03753</strain>
    </source>
</reference>
<dbReference type="SUPFAM" id="SSF82771">
    <property type="entry name" value="GIY-YIG endonuclease"/>
    <property type="match status" value="1"/>
</dbReference>
<proteinExistence type="predicted"/>
<dbReference type="Gene3D" id="3.40.1440.10">
    <property type="entry name" value="GIY-YIG endonuclease"/>
    <property type="match status" value="1"/>
</dbReference>
<organism evidence="2">
    <name type="scientific">Arthrobotrys musiformis</name>
    <dbReference type="NCBI Taxonomy" id="47236"/>
    <lineage>
        <taxon>Eukaryota</taxon>
        <taxon>Fungi</taxon>
        <taxon>Dikarya</taxon>
        <taxon>Ascomycota</taxon>
        <taxon>Pezizomycotina</taxon>
        <taxon>Orbiliomycetes</taxon>
        <taxon>Orbiliales</taxon>
        <taxon>Orbiliaceae</taxon>
        <taxon>Arthrobotrys</taxon>
    </lineage>
</organism>
<accession>A0A482EB80</accession>
<dbReference type="SMART" id="SM00465">
    <property type="entry name" value="GIYc"/>
    <property type="match status" value="1"/>
</dbReference>